<dbReference type="PANTHER" id="PTHR37309">
    <property type="entry name" value="SLR0284 PROTEIN"/>
    <property type="match status" value="1"/>
</dbReference>
<accession>A0A2M8LEB2</accession>
<proteinExistence type="predicted"/>
<feature type="transmembrane region" description="Helical" evidence="1">
    <location>
        <begin position="89"/>
        <end position="111"/>
    </location>
</feature>
<name>A0A2M8LEB2_9BACT</name>
<evidence type="ECO:0008006" key="4">
    <source>
        <dbReference type="Google" id="ProtNLM"/>
    </source>
</evidence>
<comment type="caution">
    <text evidence="2">The sequence shown here is derived from an EMBL/GenBank/DDBJ whole genome shotgun (WGS) entry which is preliminary data.</text>
</comment>
<gene>
    <name evidence="2" type="ORF">COV04_02415</name>
</gene>
<dbReference type="Proteomes" id="UP000231152">
    <property type="component" value="Unassembled WGS sequence"/>
</dbReference>
<dbReference type="EMBL" id="PFET01000009">
    <property type="protein sequence ID" value="PJE75773.1"/>
    <property type="molecule type" value="Genomic_DNA"/>
</dbReference>
<organism evidence="2 3">
    <name type="scientific">Candidatus Uhrbacteria bacterium CG10_big_fil_rev_8_21_14_0_10_48_11</name>
    <dbReference type="NCBI Taxonomy" id="1975037"/>
    <lineage>
        <taxon>Bacteria</taxon>
        <taxon>Candidatus Uhriibacteriota</taxon>
    </lineage>
</organism>
<dbReference type="InterPro" id="IPR007165">
    <property type="entry name" value="Phage_holin_4_2"/>
</dbReference>
<dbReference type="AlphaFoldDB" id="A0A2M8LEB2"/>
<keyword evidence="1" id="KW-0812">Transmembrane</keyword>
<evidence type="ECO:0000313" key="3">
    <source>
        <dbReference type="Proteomes" id="UP000231152"/>
    </source>
</evidence>
<feature type="transmembrane region" description="Helical" evidence="1">
    <location>
        <begin position="30"/>
        <end position="50"/>
    </location>
</feature>
<keyword evidence="1" id="KW-0472">Membrane</keyword>
<evidence type="ECO:0000313" key="2">
    <source>
        <dbReference type="EMBL" id="PJE75773.1"/>
    </source>
</evidence>
<dbReference type="PANTHER" id="PTHR37309:SF1">
    <property type="entry name" value="SLR0284 PROTEIN"/>
    <property type="match status" value="1"/>
</dbReference>
<dbReference type="Pfam" id="PF04020">
    <property type="entry name" value="Phage_holin_4_2"/>
    <property type="match status" value="1"/>
</dbReference>
<reference evidence="2 3" key="1">
    <citation type="submission" date="2017-09" db="EMBL/GenBank/DDBJ databases">
        <title>Depth-based differentiation of microbial function through sediment-hosted aquifers and enrichment of novel symbionts in the deep terrestrial subsurface.</title>
        <authorList>
            <person name="Probst A.J."/>
            <person name="Ladd B."/>
            <person name="Jarett J.K."/>
            <person name="Geller-Mcgrath D.E."/>
            <person name="Sieber C.M."/>
            <person name="Emerson J.B."/>
            <person name="Anantharaman K."/>
            <person name="Thomas B.C."/>
            <person name="Malmstrom R."/>
            <person name="Stieglmeier M."/>
            <person name="Klingl A."/>
            <person name="Woyke T."/>
            <person name="Ryan C.M."/>
            <person name="Banfield J.F."/>
        </authorList>
    </citation>
    <scope>NUCLEOTIDE SEQUENCE [LARGE SCALE GENOMIC DNA]</scope>
    <source>
        <strain evidence="2">CG10_big_fil_rev_8_21_14_0_10_48_11</strain>
    </source>
</reference>
<sequence>MYLIYPWLLNAVALLLAAAILPGIHIDGLFYALIVALLLGFVNAVLRPILALLTLPLNIITLGLFIFIINGFLFWLVSVIADGFVVDDFWSALLGAIIVSAISWFGSRTFLTDGN</sequence>
<feature type="transmembrane region" description="Helical" evidence="1">
    <location>
        <begin position="7"/>
        <end position="24"/>
    </location>
</feature>
<feature type="transmembrane region" description="Helical" evidence="1">
    <location>
        <begin position="57"/>
        <end position="77"/>
    </location>
</feature>
<protein>
    <recommendedName>
        <fullName evidence="4">Phage holin family protein</fullName>
    </recommendedName>
</protein>
<evidence type="ECO:0000256" key="1">
    <source>
        <dbReference type="SAM" id="Phobius"/>
    </source>
</evidence>
<keyword evidence="1" id="KW-1133">Transmembrane helix</keyword>